<dbReference type="PANTHER" id="PTHR45641">
    <property type="entry name" value="TETRATRICOPEPTIDE REPEAT PROTEIN (AFU_ORTHOLOGUE AFUA_6G03870)"/>
    <property type="match status" value="1"/>
</dbReference>
<name>D6PJC5_9ZZZZ</name>
<evidence type="ECO:0000313" key="4">
    <source>
        <dbReference type="EMBL" id="ADD95826.1"/>
    </source>
</evidence>
<keyword evidence="2" id="KW-0802">TPR repeat</keyword>
<organism evidence="4">
    <name type="scientific">uncultured organism MedDCM-OCT-S08-C998</name>
    <dbReference type="NCBI Taxonomy" id="743643"/>
    <lineage>
        <taxon>unclassified sequences</taxon>
        <taxon>environmental samples</taxon>
    </lineage>
</organism>
<dbReference type="Pfam" id="PF13424">
    <property type="entry name" value="TPR_12"/>
    <property type="match status" value="1"/>
</dbReference>
<feature type="coiled-coil region" evidence="3">
    <location>
        <begin position="7"/>
        <end position="34"/>
    </location>
</feature>
<dbReference type="InterPro" id="IPR011990">
    <property type="entry name" value="TPR-like_helical_dom_sf"/>
</dbReference>
<dbReference type="SUPFAM" id="SSF48452">
    <property type="entry name" value="TPR-like"/>
    <property type="match status" value="2"/>
</dbReference>
<dbReference type="Gene3D" id="1.25.40.10">
    <property type="entry name" value="Tetratricopeptide repeat domain"/>
    <property type="match status" value="2"/>
</dbReference>
<reference evidence="4" key="1">
    <citation type="journal article" date="2010" name="ISME J.">
        <title>Metagenome of the Mediterranean deep chlorophyll maximum studied by direct and fosmid library 454 pyrosequencing.</title>
        <authorList>
            <person name="Ghai R."/>
            <person name="Martin-Cuadrado A.B."/>
            <person name="Molto A.G."/>
            <person name="Heredia I.G."/>
            <person name="Cabrera R."/>
            <person name="Martin J."/>
            <person name="Verdu M."/>
            <person name="Deschamps P."/>
            <person name="Moreira D."/>
            <person name="Lopez-Garcia P."/>
            <person name="Mira A."/>
            <person name="Rodriguez-Valera F."/>
        </authorList>
    </citation>
    <scope>NUCLEOTIDE SEQUENCE</scope>
</reference>
<accession>D6PJC5</accession>
<dbReference type="Pfam" id="PF13374">
    <property type="entry name" value="TPR_10"/>
    <property type="match status" value="1"/>
</dbReference>
<dbReference type="EMBL" id="GU943101">
    <property type="protein sequence ID" value="ADD95826.1"/>
    <property type="molecule type" value="Genomic_DNA"/>
</dbReference>
<evidence type="ECO:0000256" key="2">
    <source>
        <dbReference type="ARBA" id="ARBA00022803"/>
    </source>
</evidence>
<sequence length="699" mass="77295">LLIAIERNRKRKVAKKLKDELKLEKKRAEMEKELSVKIKQGGLLNALKTLNTMQSQELEGKLGVSDPGAEPEPVNPILDYIHKFQEDSIAEAKQSPDRFQVQFEENQKEFGEEPPADDPGHGLVDAEGAPGAFDHLSTRELADAALAGMRAGRSTLGDEPSLESMSAMGAPGDEHDGVAVGSGVALARSRGPRRPSDGSNAKVLLQQAQDKYDYGDYGEAREILEDVLNPVEDSVKTTDGLALLGCYALLAEWHRALAQYEDAESLYVKCLNDLENLVLPTEDTYLKTTLHLRILVSYTDFLRNLCLYDDVDHTLYKAEKMSNTLNAATLKEGANGFRLAVAECRTSQAAYLIAKGDYDEAERLHREALDLRRLVLGLDHFKVASSLSHLGHVALLKSDFRKAARLIGESLAMREAIFPNNHPAIAASLYLKGRLLHTMGQHKEAGPLLAKSLQMRRLSVGQRHPAVGASLLAVAELSRDMGLPLKAIDSYSDAKSVIQRRFPDGGRCHGHKLVVEMLVGLGNNSMSMHRYAQALKYYDEANTRHEAHLPEKSVPVHIYREILHLKRAKAMVYMDRFDAAREIISASGQVVVSKLGNDHYLVAEGLLIFGSLCSLTGKYAQAHLLLARCREMFAANFGEEHPVQVEVMYAIAENQRLPGYFEDAVNEEGKAMALGATIFGHKQPIEHSPWRRGRSLSET</sequence>
<keyword evidence="3" id="KW-0175">Coiled coil</keyword>
<dbReference type="SMART" id="SM00028">
    <property type="entry name" value="TPR"/>
    <property type="match status" value="5"/>
</dbReference>
<protein>
    <submittedName>
        <fullName evidence="4">Uncharacterized protein</fullName>
    </submittedName>
</protein>
<keyword evidence="1" id="KW-0677">Repeat</keyword>
<evidence type="ECO:0000256" key="3">
    <source>
        <dbReference type="SAM" id="Coils"/>
    </source>
</evidence>
<dbReference type="Pfam" id="PF13176">
    <property type="entry name" value="TPR_7"/>
    <property type="match status" value="1"/>
</dbReference>
<evidence type="ECO:0000256" key="1">
    <source>
        <dbReference type="ARBA" id="ARBA00022737"/>
    </source>
</evidence>
<dbReference type="AlphaFoldDB" id="D6PJC5"/>
<feature type="non-terminal residue" evidence="4">
    <location>
        <position position="1"/>
    </location>
</feature>
<dbReference type="InterPro" id="IPR019734">
    <property type="entry name" value="TPR_rpt"/>
</dbReference>
<dbReference type="PANTHER" id="PTHR45641:SF19">
    <property type="entry name" value="NEPHROCYSTIN-3"/>
    <property type="match status" value="1"/>
</dbReference>
<proteinExistence type="predicted"/>